<evidence type="ECO:0008006" key="4">
    <source>
        <dbReference type="Google" id="ProtNLM"/>
    </source>
</evidence>
<dbReference type="Proteomes" id="UP001243717">
    <property type="component" value="Unassembled WGS sequence"/>
</dbReference>
<sequence length="497" mass="50828">MKNHRLLPPALILISSCALSLSAQVNYEWTGTTDGQWDLASNWNPNTAAPGGATTDIANFDTASANSSITLDTAISIGALNFNAGAGAYTLSGEALTLSSGDSISNTSGNHQIINTNMSLAGANTINVSSGSSLTLSGTIYNTTSGGNFDITGSGIVNLTGKFANYTTFTNLQVMQASTVNYDTTSFNGVNNYIADSGRLNLHRNPASGGITLQLKGDGSEIYLSQAGMATATTLRFRGDGDDGKTLSFGADFSGTGISTHSGAIQLNDGGSGVNNNYRFDAAADNTLSLTGTITDTNASGSGTKVQIIGDGIVRFAGSDANTSQTPIEVLGTLELAKDDEVNAIGGGSITIMTDGHLQMAANNQIADTASLHLSGGSYVINGFDESMGELSVAASGGTIDFGGLAATLNFDSLATIVGTLTIEGWSEEVDIFFSDGSGWDTAALGKVNFSGFGTAQYDSETGRLSAIPEPSATAAIMGIAGLLFISQRRIGLLQTN</sequence>
<protein>
    <recommendedName>
        <fullName evidence="4">PEP-CTERM sorting domain-containing protein</fullName>
    </recommendedName>
</protein>
<dbReference type="EMBL" id="JARXIC010000013">
    <property type="protein sequence ID" value="MDQ8194646.1"/>
    <property type="molecule type" value="Genomic_DNA"/>
</dbReference>
<proteinExistence type="predicted"/>
<evidence type="ECO:0000313" key="2">
    <source>
        <dbReference type="EMBL" id="MDQ8194646.1"/>
    </source>
</evidence>
<dbReference type="RefSeq" id="WP_308985113.1">
    <property type="nucleotide sequence ID" value="NZ_JARXIC010000013.1"/>
</dbReference>
<accession>A0ABU1ALK1</accession>
<reference evidence="2 3" key="1">
    <citation type="submission" date="2023-04" db="EMBL/GenBank/DDBJ databases">
        <title>A novel bacteria isolated from coastal sediment.</title>
        <authorList>
            <person name="Liu X.-J."/>
            <person name="Du Z.-J."/>
        </authorList>
    </citation>
    <scope>NUCLEOTIDE SEQUENCE [LARGE SCALE GENOMIC DNA]</scope>
    <source>
        <strain evidence="2 3">SDUM461004</strain>
    </source>
</reference>
<dbReference type="PROSITE" id="PS51257">
    <property type="entry name" value="PROKAR_LIPOPROTEIN"/>
    <property type="match status" value="1"/>
</dbReference>
<comment type="caution">
    <text evidence="2">The sequence shown here is derived from an EMBL/GenBank/DDBJ whole genome shotgun (WGS) entry which is preliminary data.</text>
</comment>
<keyword evidence="1" id="KW-0732">Signal</keyword>
<evidence type="ECO:0000256" key="1">
    <source>
        <dbReference type="SAM" id="SignalP"/>
    </source>
</evidence>
<feature type="signal peptide" evidence="1">
    <location>
        <begin position="1"/>
        <end position="23"/>
    </location>
</feature>
<name>A0ABU1ALK1_9BACT</name>
<evidence type="ECO:0000313" key="3">
    <source>
        <dbReference type="Proteomes" id="UP001243717"/>
    </source>
</evidence>
<organism evidence="2 3">
    <name type="scientific">Thalassobacterium sedimentorum</name>
    <dbReference type="NCBI Taxonomy" id="3041258"/>
    <lineage>
        <taxon>Bacteria</taxon>
        <taxon>Pseudomonadati</taxon>
        <taxon>Verrucomicrobiota</taxon>
        <taxon>Opitutia</taxon>
        <taxon>Puniceicoccales</taxon>
        <taxon>Coraliomargaritaceae</taxon>
        <taxon>Thalassobacterium</taxon>
    </lineage>
</organism>
<keyword evidence="3" id="KW-1185">Reference proteome</keyword>
<feature type="chain" id="PRO_5045765860" description="PEP-CTERM sorting domain-containing protein" evidence="1">
    <location>
        <begin position="24"/>
        <end position="497"/>
    </location>
</feature>
<gene>
    <name evidence="2" type="ORF">QEH59_09425</name>
</gene>